<dbReference type="Gene3D" id="1.20.900.10">
    <property type="entry name" value="Dbl homology (DH) domain"/>
    <property type="match status" value="1"/>
</dbReference>
<dbReference type="InterPro" id="IPR035899">
    <property type="entry name" value="DBL_dom_sf"/>
</dbReference>
<sequence>MLLHKSRKDCEKYSHNGFCYVKDRESSDGEIIFWRCDEKGRGCKGRTTVSLQNIAVQQQAVNENGTPKKNERRFMVCHEILDTEENYLRILKVLIEVYFELFNE</sequence>
<dbReference type="SUPFAM" id="SSF48065">
    <property type="entry name" value="DBL homology domain (DH-domain)"/>
    <property type="match status" value="1"/>
</dbReference>
<keyword evidence="1" id="KW-0479">Metal-binding</keyword>
<protein>
    <submittedName>
        <fullName evidence="6">DH domain-containing protein</fullName>
    </submittedName>
</protein>
<reference evidence="6" key="1">
    <citation type="submission" date="2016-11" db="UniProtKB">
        <authorList>
            <consortium name="WormBaseParasite"/>
        </authorList>
    </citation>
    <scope>IDENTIFICATION</scope>
</reference>
<evidence type="ECO:0000256" key="3">
    <source>
        <dbReference type="ARBA" id="ARBA00022833"/>
    </source>
</evidence>
<proteinExistence type="predicted"/>
<dbReference type="InterPro" id="IPR000219">
    <property type="entry name" value="DH_dom"/>
</dbReference>
<evidence type="ECO:0000259" key="4">
    <source>
        <dbReference type="PROSITE" id="PS50010"/>
    </source>
</evidence>
<evidence type="ECO:0000256" key="2">
    <source>
        <dbReference type="ARBA" id="ARBA00022771"/>
    </source>
</evidence>
<accession>A0A1I8BMN3</accession>
<dbReference type="Gene3D" id="2.20.25.240">
    <property type="match status" value="1"/>
</dbReference>
<keyword evidence="2" id="KW-0863">Zinc-finger</keyword>
<dbReference type="GO" id="GO:0008270">
    <property type="term" value="F:zinc ion binding"/>
    <property type="evidence" value="ECO:0007669"/>
    <property type="project" value="UniProtKB-KW"/>
</dbReference>
<keyword evidence="5" id="KW-1185">Reference proteome</keyword>
<organism evidence="5 6">
    <name type="scientific">Meloidogyne hapla</name>
    <name type="common">Root-knot nematode worm</name>
    <dbReference type="NCBI Taxonomy" id="6305"/>
    <lineage>
        <taxon>Eukaryota</taxon>
        <taxon>Metazoa</taxon>
        <taxon>Ecdysozoa</taxon>
        <taxon>Nematoda</taxon>
        <taxon>Chromadorea</taxon>
        <taxon>Rhabditida</taxon>
        <taxon>Tylenchina</taxon>
        <taxon>Tylenchomorpha</taxon>
        <taxon>Tylenchoidea</taxon>
        <taxon>Meloidogynidae</taxon>
        <taxon>Meloidogyninae</taxon>
        <taxon>Meloidogyne</taxon>
    </lineage>
</organism>
<keyword evidence="3" id="KW-0862">Zinc</keyword>
<feature type="domain" description="DH" evidence="4">
    <location>
        <begin position="72"/>
        <end position="104"/>
    </location>
</feature>
<dbReference type="InterPro" id="IPR007588">
    <property type="entry name" value="Znf_FLYWCH"/>
</dbReference>
<evidence type="ECO:0000313" key="5">
    <source>
        <dbReference type="Proteomes" id="UP000095281"/>
    </source>
</evidence>
<dbReference type="Pfam" id="PF04500">
    <property type="entry name" value="FLYWCH"/>
    <property type="match status" value="1"/>
</dbReference>
<evidence type="ECO:0000313" key="6">
    <source>
        <dbReference type="WBParaSite" id="MhA1_Contig334.frz3.gene23"/>
    </source>
</evidence>
<dbReference type="Proteomes" id="UP000095281">
    <property type="component" value="Unplaced"/>
</dbReference>
<dbReference type="AlphaFoldDB" id="A0A1I8BMN3"/>
<dbReference type="GO" id="GO:0005085">
    <property type="term" value="F:guanyl-nucleotide exchange factor activity"/>
    <property type="evidence" value="ECO:0007669"/>
    <property type="project" value="InterPro"/>
</dbReference>
<dbReference type="WBParaSite" id="MhA1_Contig334.frz3.gene23">
    <property type="protein sequence ID" value="MhA1_Contig334.frz3.gene23"/>
    <property type="gene ID" value="MhA1_Contig334.frz3.gene23"/>
</dbReference>
<dbReference type="PROSITE" id="PS50010">
    <property type="entry name" value="DH_2"/>
    <property type="match status" value="1"/>
</dbReference>
<name>A0A1I8BMN3_MELHA</name>
<evidence type="ECO:0000256" key="1">
    <source>
        <dbReference type="ARBA" id="ARBA00022723"/>
    </source>
</evidence>